<dbReference type="InterPro" id="IPR048020">
    <property type="entry name" value="Transpos_IS3"/>
</dbReference>
<feature type="domain" description="Integrase catalytic" evidence="1">
    <location>
        <begin position="146"/>
        <end position="310"/>
    </location>
</feature>
<sequence>MPVRTLKARQKTQIVDQIRDDQASLPKKQRYKIGDILQAIELPKATYHDERKRIANSDDKYARAKQAILKIAKQGQVRGRWTYGYRRINQRLRQMGIRLADMTVNKLMASLGVQVSLFNRHRNGKYSSYKGRVGKVAANLLKQTFDQSRPYQVLHTDVTQVRLANHAWAYISSITDEASKEVLAFQISDHPDRQLISATLDELFAKLPDNAHPIVHSDQGWHYQLDYYTQKLADHHFIQSMSRKGNCHDNAPIESFFHLFKTELLDGFPPCQDITELKQLSNQYVHFFNYDRISLKTKGMTPVEYRNHTLTA</sequence>
<dbReference type="PROSITE" id="PS50994">
    <property type="entry name" value="INTEGRASE"/>
    <property type="match status" value="1"/>
</dbReference>
<dbReference type="Pfam" id="PF00665">
    <property type="entry name" value="rve"/>
    <property type="match status" value="1"/>
</dbReference>
<dbReference type="NCBIfam" id="NF033516">
    <property type="entry name" value="transpos_IS3"/>
    <property type="match status" value="1"/>
</dbReference>
<dbReference type="SUPFAM" id="SSF53098">
    <property type="entry name" value="Ribonuclease H-like"/>
    <property type="match status" value="1"/>
</dbReference>
<evidence type="ECO:0000259" key="1">
    <source>
        <dbReference type="PROSITE" id="PS50994"/>
    </source>
</evidence>
<reference evidence="2" key="1">
    <citation type="journal article" date="2021" name="PeerJ">
        <title>Extensive microbial diversity within the chicken gut microbiome revealed by metagenomics and culture.</title>
        <authorList>
            <person name="Gilroy R."/>
            <person name="Ravi A."/>
            <person name="Getino M."/>
            <person name="Pursley I."/>
            <person name="Horton D.L."/>
            <person name="Alikhan N.F."/>
            <person name="Baker D."/>
            <person name="Gharbi K."/>
            <person name="Hall N."/>
            <person name="Watson M."/>
            <person name="Adriaenssens E.M."/>
            <person name="Foster-Nyarko E."/>
            <person name="Jarju S."/>
            <person name="Secka A."/>
            <person name="Antonio M."/>
            <person name="Oren A."/>
            <person name="Chaudhuri R.R."/>
            <person name="La Ragione R."/>
            <person name="Hildebrand F."/>
            <person name="Pallen M.J."/>
        </authorList>
    </citation>
    <scope>NUCLEOTIDE SEQUENCE</scope>
    <source>
        <strain evidence="2">876</strain>
    </source>
</reference>
<dbReference type="GO" id="GO:0003676">
    <property type="term" value="F:nucleic acid binding"/>
    <property type="evidence" value="ECO:0007669"/>
    <property type="project" value="InterPro"/>
</dbReference>
<dbReference type="InterPro" id="IPR001584">
    <property type="entry name" value="Integrase_cat-core"/>
</dbReference>
<dbReference type="Proteomes" id="UP000824180">
    <property type="component" value="Unassembled WGS sequence"/>
</dbReference>
<proteinExistence type="predicted"/>
<dbReference type="PANTHER" id="PTHR46889:SF5">
    <property type="entry name" value="INTEGRASE PROTEIN"/>
    <property type="match status" value="1"/>
</dbReference>
<reference evidence="2" key="2">
    <citation type="submission" date="2021-04" db="EMBL/GenBank/DDBJ databases">
        <authorList>
            <person name="Gilroy R."/>
        </authorList>
    </citation>
    <scope>NUCLEOTIDE SEQUENCE</scope>
    <source>
        <strain evidence="2">876</strain>
    </source>
</reference>
<dbReference type="InterPro" id="IPR012337">
    <property type="entry name" value="RNaseH-like_sf"/>
</dbReference>
<name>A0A9E2KT38_9LACO</name>
<dbReference type="Gene3D" id="3.30.420.10">
    <property type="entry name" value="Ribonuclease H-like superfamily/Ribonuclease H"/>
    <property type="match status" value="1"/>
</dbReference>
<dbReference type="InterPro" id="IPR050900">
    <property type="entry name" value="Transposase_IS3/IS150/IS904"/>
</dbReference>
<evidence type="ECO:0000313" key="3">
    <source>
        <dbReference type="Proteomes" id="UP000824180"/>
    </source>
</evidence>
<dbReference type="AlphaFoldDB" id="A0A9E2KT38"/>
<organism evidence="2 3">
    <name type="scientific">Candidatus Limosilactobacillus merdavium</name>
    <dbReference type="NCBI Taxonomy" id="2838651"/>
    <lineage>
        <taxon>Bacteria</taxon>
        <taxon>Bacillati</taxon>
        <taxon>Bacillota</taxon>
        <taxon>Bacilli</taxon>
        <taxon>Lactobacillales</taxon>
        <taxon>Lactobacillaceae</taxon>
        <taxon>Limosilactobacillus</taxon>
    </lineage>
</organism>
<dbReference type="EMBL" id="JAHLFK010000009">
    <property type="protein sequence ID" value="MBU3829571.1"/>
    <property type="molecule type" value="Genomic_DNA"/>
</dbReference>
<protein>
    <submittedName>
        <fullName evidence="2">IS3 family transposase</fullName>
    </submittedName>
</protein>
<dbReference type="PANTHER" id="PTHR46889">
    <property type="entry name" value="TRANSPOSASE INSF FOR INSERTION SEQUENCE IS3B-RELATED"/>
    <property type="match status" value="1"/>
</dbReference>
<gene>
    <name evidence="2" type="ORF">H9843_01505</name>
</gene>
<dbReference type="Pfam" id="PF13333">
    <property type="entry name" value="rve_2"/>
    <property type="match status" value="1"/>
</dbReference>
<dbReference type="InterPro" id="IPR036397">
    <property type="entry name" value="RNaseH_sf"/>
</dbReference>
<evidence type="ECO:0000313" key="2">
    <source>
        <dbReference type="EMBL" id="MBU3829571.1"/>
    </source>
</evidence>
<accession>A0A9E2KT38</accession>
<comment type="caution">
    <text evidence="2">The sequence shown here is derived from an EMBL/GenBank/DDBJ whole genome shotgun (WGS) entry which is preliminary data.</text>
</comment>
<dbReference type="GO" id="GO:0015074">
    <property type="term" value="P:DNA integration"/>
    <property type="evidence" value="ECO:0007669"/>
    <property type="project" value="InterPro"/>
</dbReference>